<organism evidence="2 3">
    <name type="scientific">Paracoccus contaminans</name>
    <dbReference type="NCBI Taxonomy" id="1945662"/>
    <lineage>
        <taxon>Bacteria</taxon>
        <taxon>Pseudomonadati</taxon>
        <taxon>Pseudomonadota</taxon>
        <taxon>Alphaproteobacteria</taxon>
        <taxon>Rhodobacterales</taxon>
        <taxon>Paracoccaceae</taxon>
        <taxon>Paracoccus</taxon>
    </lineage>
</organism>
<dbReference type="AlphaFoldDB" id="A0A1W6CXK6"/>
<dbReference type="Pfam" id="PF13614">
    <property type="entry name" value="AAA_31"/>
    <property type="match status" value="1"/>
</dbReference>
<dbReference type="InterPro" id="IPR025669">
    <property type="entry name" value="AAA_dom"/>
</dbReference>
<dbReference type="PANTHER" id="PTHR13696:SF52">
    <property type="entry name" value="PARA FAMILY PROTEIN CT_582"/>
    <property type="match status" value="1"/>
</dbReference>
<dbReference type="SUPFAM" id="SSF52540">
    <property type="entry name" value="P-loop containing nucleoside triphosphate hydrolases"/>
    <property type="match status" value="1"/>
</dbReference>
<dbReference type="InterPro" id="IPR050678">
    <property type="entry name" value="DNA_Partitioning_ATPase"/>
</dbReference>
<evidence type="ECO:0000313" key="2">
    <source>
        <dbReference type="EMBL" id="ARJ69594.1"/>
    </source>
</evidence>
<dbReference type="CDD" id="cd02042">
    <property type="entry name" value="ParAB_family"/>
    <property type="match status" value="1"/>
</dbReference>
<name>A0A1W6CXK6_9RHOB</name>
<dbReference type="EMBL" id="CP020612">
    <property type="protein sequence ID" value="ARJ69594.1"/>
    <property type="molecule type" value="Genomic_DNA"/>
</dbReference>
<protein>
    <recommendedName>
        <fullName evidence="1">AAA domain-containing protein</fullName>
    </recommendedName>
</protein>
<dbReference type="KEGG" id="pcon:B0A89_08110"/>
<reference evidence="2 3" key="1">
    <citation type="submission" date="2017-03" db="EMBL/GenBank/DDBJ databases">
        <title>Genome sequence of Paracoccus contaminans isolated from a water microcosm.</title>
        <authorList>
            <person name="Aurass P."/>
            <person name="Karste S."/>
            <person name="Trost E."/>
            <person name="Glaeser S.P."/>
            <person name="Kaempfer P."/>
            <person name="Flieger A."/>
        </authorList>
    </citation>
    <scope>NUCLEOTIDE SEQUENCE [LARGE SCALE GENOMIC DNA]</scope>
    <source>
        <strain evidence="3">RKI 16-01929T\LMG 29738T\CCM 8701T\CIP 111112T</strain>
    </source>
</reference>
<dbReference type="InterPro" id="IPR027417">
    <property type="entry name" value="P-loop_NTPase"/>
</dbReference>
<dbReference type="STRING" id="1945662.B0A89_08110"/>
<keyword evidence="3" id="KW-1185">Reference proteome</keyword>
<evidence type="ECO:0000313" key="3">
    <source>
        <dbReference type="Proteomes" id="UP000193017"/>
    </source>
</evidence>
<sequence>MGVKSIAFFNNKGGVGKTTLLCNVAAYLAHEKKKNVCIIDADPQCNATQYLFEDAVIEKLYDLRE</sequence>
<dbReference type="PANTHER" id="PTHR13696">
    <property type="entry name" value="P-LOOP CONTAINING NUCLEOSIDE TRIPHOSPHATE HYDROLASE"/>
    <property type="match status" value="1"/>
</dbReference>
<dbReference type="Proteomes" id="UP000193017">
    <property type="component" value="Chromosome"/>
</dbReference>
<proteinExistence type="predicted"/>
<feature type="domain" description="AAA" evidence="1">
    <location>
        <begin position="4"/>
        <end position="51"/>
    </location>
</feature>
<dbReference type="Gene3D" id="3.40.50.300">
    <property type="entry name" value="P-loop containing nucleotide triphosphate hydrolases"/>
    <property type="match status" value="1"/>
</dbReference>
<gene>
    <name evidence="2" type="ORF">B0A89_08110</name>
</gene>
<accession>A0A1W6CXK6</accession>
<evidence type="ECO:0000259" key="1">
    <source>
        <dbReference type="Pfam" id="PF13614"/>
    </source>
</evidence>